<dbReference type="Pfam" id="PF13563">
    <property type="entry name" value="2_5_RNA_ligase2"/>
    <property type="match status" value="1"/>
</dbReference>
<gene>
    <name evidence="1" type="ORF">ACFPJ6_14425</name>
</gene>
<dbReference type="Gene3D" id="3.90.1140.10">
    <property type="entry name" value="Cyclic phosphodiesterase"/>
    <property type="match status" value="1"/>
</dbReference>
<evidence type="ECO:0000313" key="2">
    <source>
        <dbReference type="Proteomes" id="UP001596122"/>
    </source>
</evidence>
<name>A0ABW0GPP8_9MICO</name>
<organism evidence="1 2">
    <name type="scientific">Aquipuribacter nitratireducens</name>
    <dbReference type="NCBI Taxonomy" id="650104"/>
    <lineage>
        <taxon>Bacteria</taxon>
        <taxon>Bacillati</taxon>
        <taxon>Actinomycetota</taxon>
        <taxon>Actinomycetes</taxon>
        <taxon>Micrococcales</taxon>
        <taxon>Intrasporangiaceae</taxon>
        <taxon>Aquipuribacter</taxon>
    </lineage>
</organism>
<dbReference type="InterPro" id="IPR009097">
    <property type="entry name" value="Cyclic_Pdiesterase"/>
</dbReference>
<keyword evidence="2" id="KW-1185">Reference proteome</keyword>
<dbReference type="EMBL" id="JBHSLD010000014">
    <property type="protein sequence ID" value="MFC5381972.1"/>
    <property type="molecule type" value="Genomic_DNA"/>
</dbReference>
<proteinExistence type="predicted"/>
<protein>
    <submittedName>
        <fullName evidence="1">2'-5' RNA ligase family protein</fullName>
    </submittedName>
</protein>
<keyword evidence="1" id="KW-0436">Ligase</keyword>
<sequence>MVQSVELLPSPTVEAWVRDQWRALVEAGLSSLANHQGETNRPHVTLAVAQSVDADAEARLDDALALWPQAVVRLGGLVVFGPQGRDGRCVLARLVVPSQSLLALQERVAAAWRHAEGVPWTTRTGAWTPHVTLAMRLTPEQVGQAVAVVGRWRPLDEPGPPTGVRRWDGDARREWWLARSPG</sequence>
<dbReference type="SUPFAM" id="SSF55144">
    <property type="entry name" value="LigT-like"/>
    <property type="match status" value="1"/>
</dbReference>
<dbReference type="Proteomes" id="UP001596122">
    <property type="component" value="Unassembled WGS sequence"/>
</dbReference>
<comment type="caution">
    <text evidence="1">The sequence shown here is derived from an EMBL/GenBank/DDBJ whole genome shotgun (WGS) entry which is preliminary data.</text>
</comment>
<evidence type="ECO:0000313" key="1">
    <source>
        <dbReference type="EMBL" id="MFC5381972.1"/>
    </source>
</evidence>
<dbReference type="GO" id="GO:0016874">
    <property type="term" value="F:ligase activity"/>
    <property type="evidence" value="ECO:0007669"/>
    <property type="project" value="UniProtKB-KW"/>
</dbReference>
<accession>A0ABW0GPP8</accession>
<reference evidence="2" key="1">
    <citation type="journal article" date="2019" name="Int. J. Syst. Evol. Microbiol.">
        <title>The Global Catalogue of Microorganisms (GCM) 10K type strain sequencing project: providing services to taxonomists for standard genome sequencing and annotation.</title>
        <authorList>
            <consortium name="The Broad Institute Genomics Platform"/>
            <consortium name="The Broad Institute Genome Sequencing Center for Infectious Disease"/>
            <person name="Wu L."/>
            <person name="Ma J."/>
        </authorList>
    </citation>
    <scope>NUCLEOTIDE SEQUENCE [LARGE SCALE GENOMIC DNA]</scope>
    <source>
        <strain evidence="2">CCUG 43114</strain>
    </source>
</reference>
<dbReference type="RefSeq" id="WP_340269997.1">
    <property type="nucleotide sequence ID" value="NZ_JBBEOG010000005.1"/>
</dbReference>